<evidence type="ECO:0000256" key="2">
    <source>
        <dbReference type="ARBA" id="ARBA00022723"/>
    </source>
</evidence>
<protein>
    <recommendedName>
        <fullName evidence="9">Thioredoxin domain-containing protein</fullName>
    </recommendedName>
</protein>
<feature type="domain" description="Cytochrome c" evidence="5">
    <location>
        <begin position="25"/>
        <end position="148"/>
    </location>
</feature>
<gene>
    <name evidence="7" type="ordered locus">Nitsa_0369</name>
</gene>
<dbReference type="SUPFAM" id="SSF46626">
    <property type="entry name" value="Cytochrome c"/>
    <property type="match status" value="1"/>
</dbReference>
<keyword evidence="1 4" id="KW-0349">Heme</keyword>
<dbReference type="AlphaFoldDB" id="E6WZY1"/>
<dbReference type="PROSITE" id="PS51352">
    <property type="entry name" value="THIOREDOXIN_2"/>
    <property type="match status" value="1"/>
</dbReference>
<reference evidence="8" key="2">
    <citation type="submission" date="2011-01" db="EMBL/GenBank/DDBJ databases">
        <title>The complete genome of Nitratifractor salsuginis DSM 16511.</title>
        <authorList>
            <consortium name="US DOE Joint Genome Institute (JGI-PGF)"/>
            <person name="Lucas S."/>
            <person name="Copeland A."/>
            <person name="Lapidus A."/>
            <person name="Bruce D."/>
            <person name="Goodwin L."/>
            <person name="Pitluck S."/>
            <person name="Kyrpides N."/>
            <person name="Mavromatis K."/>
            <person name="Ivanova N."/>
            <person name="Mikhailova N."/>
            <person name="Zeytun A."/>
            <person name="Detter J.C."/>
            <person name="Tapia R."/>
            <person name="Han C."/>
            <person name="Land M."/>
            <person name="Hauser L."/>
            <person name="Markowitz V."/>
            <person name="Cheng J.-F."/>
            <person name="Hugenholtz P."/>
            <person name="Woyke T."/>
            <person name="Wu D."/>
            <person name="Tindall B."/>
            <person name="Schuetze A."/>
            <person name="Brambilla E."/>
            <person name="Klenk H.-P."/>
            <person name="Eisen J.A."/>
        </authorList>
    </citation>
    <scope>NUCLEOTIDE SEQUENCE [LARGE SCALE GENOMIC DNA]</scope>
    <source>
        <strain evidence="8">DSM 16511 / JCM 12458 / E9I37-1</strain>
    </source>
</reference>
<dbReference type="STRING" id="749222.Nitsa_0369"/>
<evidence type="ECO:0000259" key="6">
    <source>
        <dbReference type="PROSITE" id="PS51352"/>
    </source>
</evidence>
<dbReference type="InterPro" id="IPR036249">
    <property type="entry name" value="Thioredoxin-like_sf"/>
</dbReference>
<dbReference type="GO" id="GO:0046872">
    <property type="term" value="F:metal ion binding"/>
    <property type="evidence" value="ECO:0007669"/>
    <property type="project" value="UniProtKB-KW"/>
</dbReference>
<dbReference type="InterPro" id="IPR013766">
    <property type="entry name" value="Thioredoxin_domain"/>
</dbReference>
<evidence type="ECO:0000313" key="7">
    <source>
        <dbReference type="EMBL" id="ADV45639.1"/>
    </source>
</evidence>
<dbReference type="eggNOG" id="COG2143">
    <property type="taxonomic scope" value="Bacteria"/>
</dbReference>
<evidence type="ECO:0008006" key="9">
    <source>
        <dbReference type="Google" id="ProtNLM"/>
    </source>
</evidence>
<dbReference type="InterPro" id="IPR036909">
    <property type="entry name" value="Cyt_c-like_dom_sf"/>
</dbReference>
<evidence type="ECO:0000313" key="8">
    <source>
        <dbReference type="Proteomes" id="UP000008633"/>
    </source>
</evidence>
<keyword evidence="8" id="KW-1185">Reference proteome</keyword>
<evidence type="ECO:0000256" key="1">
    <source>
        <dbReference type="ARBA" id="ARBA00022617"/>
    </source>
</evidence>
<evidence type="ECO:0000259" key="5">
    <source>
        <dbReference type="PROSITE" id="PS51007"/>
    </source>
</evidence>
<dbReference type="GO" id="GO:0020037">
    <property type="term" value="F:heme binding"/>
    <property type="evidence" value="ECO:0007669"/>
    <property type="project" value="InterPro"/>
</dbReference>
<dbReference type="HOGENOM" id="CLU_1123609_0_0_7"/>
<dbReference type="KEGG" id="nsa:Nitsa_0369"/>
<dbReference type="InterPro" id="IPR009056">
    <property type="entry name" value="Cyt_c-like_dom"/>
</dbReference>
<reference evidence="7 8" key="1">
    <citation type="journal article" date="2011" name="Stand. Genomic Sci.">
        <title>Complete genome sequence of Nitratifractor salsuginis type strain (E9I37-1).</title>
        <authorList>
            <person name="Anderson I."/>
            <person name="Sikorski J."/>
            <person name="Zeytun A."/>
            <person name="Nolan M."/>
            <person name="Lapidus A."/>
            <person name="Lucas S."/>
            <person name="Hammon N."/>
            <person name="Deshpande S."/>
            <person name="Cheng J.F."/>
            <person name="Tapia R."/>
            <person name="Han C."/>
            <person name="Goodwin L."/>
            <person name="Pitluck S."/>
            <person name="Liolios K."/>
            <person name="Pagani I."/>
            <person name="Ivanova N."/>
            <person name="Huntemann M."/>
            <person name="Mavromatis K."/>
            <person name="Ovchinikova G."/>
            <person name="Pati A."/>
            <person name="Chen A."/>
            <person name="Palaniappan K."/>
            <person name="Land M."/>
            <person name="Hauser L."/>
            <person name="Brambilla E.M."/>
            <person name="Ngatchou-Djao O.D."/>
            <person name="Rohde M."/>
            <person name="Tindall B.J."/>
            <person name="Goker M."/>
            <person name="Detter J.C."/>
            <person name="Woyke T."/>
            <person name="Bristow J."/>
            <person name="Eisen J.A."/>
            <person name="Markowitz V."/>
            <person name="Hugenholtz P."/>
            <person name="Klenk H.P."/>
            <person name="Kyrpides N.C."/>
        </authorList>
    </citation>
    <scope>NUCLEOTIDE SEQUENCE [LARGE SCALE GENOMIC DNA]</scope>
    <source>
        <strain evidence="8">DSM 16511 / JCM 12458 / E9I37-1</strain>
    </source>
</reference>
<evidence type="ECO:0000256" key="3">
    <source>
        <dbReference type="ARBA" id="ARBA00023004"/>
    </source>
</evidence>
<dbReference type="EMBL" id="CP002452">
    <property type="protein sequence ID" value="ADV45639.1"/>
    <property type="molecule type" value="Genomic_DNA"/>
</dbReference>
<dbReference type="PROSITE" id="PS51007">
    <property type="entry name" value="CYTC"/>
    <property type="match status" value="1"/>
</dbReference>
<name>E6WZY1_NITSE</name>
<dbReference type="Proteomes" id="UP000008633">
    <property type="component" value="Chromosome"/>
</dbReference>
<keyword evidence="3 4" id="KW-0408">Iron</keyword>
<organism evidence="7 8">
    <name type="scientific">Nitratifractor salsuginis (strain DSM 16511 / JCM 12458 / E9I37-1)</name>
    <dbReference type="NCBI Taxonomy" id="749222"/>
    <lineage>
        <taxon>Bacteria</taxon>
        <taxon>Pseudomonadati</taxon>
        <taxon>Campylobacterota</taxon>
        <taxon>Epsilonproteobacteria</taxon>
        <taxon>Campylobacterales</taxon>
        <taxon>Sulfurovaceae</taxon>
        <taxon>Nitratifractor</taxon>
    </lineage>
</organism>
<proteinExistence type="predicted"/>
<dbReference type="Gene3D" id="3.40.30.10">
    <property type="entry name" value="Glutaredoxin"/>
    <property type="match status" value="1"/>
</dbReference>
<dbReference type="GO" id="GO:0009055">
    <property type="term" value="F:electron transfer activity"/>
    <property type="evidence" value="ECO:0007669"/>
    <property type="project" value="InterPro"/>
</dbReference>
<dbReference type="SUPFAM" id="SSF52833">
    <property type="entry name" value="Thioredoxin-like"/>
    <property type="match status" value="1"/>
</dbReference>
<dbReference type="Pfam" id="PF13899">
    <property type="entry name" value="Thioredoxin_7"/>
    <property type="match status" value="1"/>
</dbReference>
<sequence>MTASFLNSPLRILFLFFLFFSTLFGSYDEGAKIFLNRCGTCHTGYVDPELLKKNFFQKKNRLLHLKAPTVNMLVYAMLQGPKKVGDIPDREMRREEIAAYLEEVLPRLDMDETLFTRGLLQYFGKKCSIKGLDERDYLDLSDFFMEYMKHRFVAKAHSKRHLENPGKLGLLLSEAKRSGKYLIVEASSPYCHYCKRMDREVLSDPEVQKLLRKHFIMAEVNVQSTALPEQLVKVYRHITPSFFILDGNGTLLGHYPGSWTRKDFLSILREHLPSRR</sequence>
<keyword evidence="2 4" id="KW-0479">Metal-binding</keyword>
<feature type="domain" description="Thioredoxin" evidence="6">
    <location>
        <begin position="99"/>
        <end position="273"/>
    </location>
</feature>
<evidence type="ECO:0000256" key="4">
    <source>
        <dbReference type="PROSITE-ProRule" id="PRU00433"/>
    </source>
</evidence>
<accession>E6WZY1</accession>